<dbReference type="Proteomes" id="UP000436088">
    <property type="component" value="Unassembled WGS sequence"/>
</dbReference>
<gene>
    <name evidence="1" type="ORF">F3Y22_tig00110271pilonHSYRG00015</name>
</gene>
<evidence type="ECO:0000313" key="1">
    <source>
        <dbReference type="EMBL" id="KAE8711826.1"/>
    </source>
</evidence>
<organism evidence="1 2">
    <name type="scientific">Hibiscus syriacus</name>
    <name type="common">Rose of Sharon</name>
    <dbReference type="NCBI Taxonomy" id="106335"/>
    <lineage>
        <taxon>Eukaryota</taxon>
        <taxon>Viridiplantae</taxon>
        <taxon>Streptophyta</taxon>
        <taxon>Embryophyta</taxon>
        <taxon>Tracheophyta</taxon>
        <taxon>Spermatophyta</taxon>
        <taxon>Magnoliopsida</taxon>
        <taxon>eudicotyledons</taxon>
        <taxon>Gunneridae</taxon>
        <taxon>Pentapetalae</taxon>
        <taxon>rosids</taxon>
        <taxon>malvids</taxon>
        <taxon>Malvales</taxon>
        <taxon>Malvaceae</taxon>
        <taxon>Malvoideae</taxon>
        <taxon>Hibiscus</taxon>
    </lineage>
</organism>
<evidence type="ECO:0000313" key="2">
    <source>
        <dbReference type="Proteomes" id="UP000436088"/>
    </source>
</evidence>
<comment type="caution">
    <text evidence="1">The sequence shown here is derived from an EMBL/GenBank/DDBJ whole genome shotgun (WGS) entry which is preliminary data.</text>
</comment>
<keyword evidence="2" id="KW-1185">Reference proteome</keyword>
<sequence>MYRYERVSSTSASKADKVEVDLESGYSVPGTELRREPAPMGLYPEGVRHPCRTAGADHRGLCLRGVVDSGERAPPWKLWPLALPLFSPFDLMISMGKLRV</sequence>
<dbReference type="AlphaFoldDB" id="A0A6A3B4V8"/>
<accession>A0A6A3B4V8</accession>
<name>A0A6A3B4V8_HIBSY</name>
<protein>
    <submittedName>
        <fullName evidence="1">Uncharacterized protein</fullName>
    </submittedName>
</protein>
<proteinExistence type="predicted"/>
<reference evidence="1" key="1">
    <citation type="submission" date="2019-09" db="EMBL/GenBank/DDBJ databases">
        <title>Draft genome information of white flower Hibiscus syriacus.</title>
        <authorList>
            <person name="Kim Y.-M."/>
        </authorList>
    </citation>
    <scope>NUCLEOTIDE SEQUENCE [LARGE SCALE GENOMIC DNA]</scope>
    <source>
        <strain evidence="1">YM2019G1</strain>
    </source>
</reference>
<dbReference type="EMBL" id="VEPZ02000906">
    <property type="protein sequence ID" value="KAE8711826.1"/>
    <property type="molecule type" value="Genomic_DNA"/>
</dbReference>